<dbReference type="OrthoDB" id="6321522at2"/>
<name>A0A4U0ZFI1_9ALTE</name>
<evidence type="ECO:0000256" key="1">
    <source>
        <dbReference type="SAM" id="MobiDB-lite"/>
    </source>
</evidence>
<protein>
    <submittedName>
        <fullName evidence="2">Uncharacterized protein</fullName>
    </submittedName>
</protein>
<gene>
    <name evidence="2" type="ORF">E5672_01625</name>
</gene>
<keyword evidence="3" id="KW-1185">Reference proteome</keyword>
<feature type="region of interest" description="Disordered" evidence="1">
    <location>
        <begin position="169"/>
        <end position="191"/>
    </location>
</feature>
<organism evidence="2 3">
    <name type="scientific">Alteromonas portus</name>
    <dbReference type="NCBI Taxonomy" id="2565549"/>
    <lineage>
        <taxon>Bacteria</taxon>
        <taxon>Pseudomonadati</taxon>
        <taxon>Pseudomonadota</taxon>
        <taxon>Gammaproteobacteria</taxon>
        <taxon>Alteromonadales</taxon>
        <taxon>Alteromonadaceae</taxon>
        <taxon>Alteromonas/Salinimonas group</taxon>
        <taxon>Alteromonas</taxon>
    </lineage>
</organism>
<reference evidence="2 3" key="1">
    <citation type="submission" date="2019-04" db="EMBL/GenBank/DDBJ databases">
        <title>Alteromonas portus sp. nov., an alginate lyase-excreting marine bacterium.</title>
        <authorList>
            <person name="Huang H."/>
            <person name="Mo K."/>
            <person name="Bao S."/>
        </authorList>
    </citation>
    <scope>NUCLEOTIDE SEQUENCE [LARGE SCALE GENOMIC DNA]</scope>
    <source>
        <strain evidence="2 3">HB161718</strain>
    </source>
</reference>
<feature type="compositionally biased region" description="Basic and acidic residues" evidence="1">
    <location>
        <begin position="170"/>
        <end position="187"/>
    </location>
</feature>
<dbReference type="EMBL" id="SWCO01000001">
    <property type="protein sequence ID" value="TKB04818.1"/>
    <property type="molecule type" value="Genomic_DNA"/>
</dbReference>
<accession>A0A4U0ZFI1</accession>
<dbReference type="Proteomes" id="UP000305471">
    <property type="component" value="Unassembled WGS sequence"/>
</dbReference>
<evidence type="ECO:0000313" key="3">
    <source>
        <dbReference type="Proteomes" id="UP000305471"/>
    </source>
</evidence>
<evidence type="ECO:0000313" key="2">
    <source>
        <dbReference type="EMBL" id="TKB04818.1"/>
    </source>
</evidence>
<sequence length="250" mass="27968">MTSENPSSRSQTGFFGESGGLGGSHAQFTEICTALYERELLALSHLSTNNASILKRRVGGLPYHVRSVARFMVTQSQSLFPLEVDTHNGSWYGKQPNKCPGLSQDNEKCVLWYMKNTDYGLVVPILVQSIEGLTIELDSIDMFRDSLSEIHLNKHGWFNIGQKQLTKTLASDDSHNDQVTDDPKKEGYSSPQLSKTTLTILKPTKPIMSSACCGHMWNYKTKASPRSLSMREMRLSTQINWKNFTLTPAS</sequence>
<dbReference type="RefSeq" id="WP_136780635.1">
    <property type="nucleotide sequence ID" value="NZ_SWCO01000001.1"/>
</dbReference>
<proteinExistence type="predicted"/>
<dbReference type="AlphaFoldDB" id="A0A4U0ZFI1"/>
<comment type="caution">
    <text evidence="2">The sequence shown here is derived from an EMBL/GenBank/DDBJ whole genome shotgun (WGS) entry which is preliminary data.</text>
</comment>